<keyword evidence="1" id="KW-0472">Membrane</keyword>
<name>A0ABT9QA96_9ACTN</name>
<gene>
    <name evidence="2" type="ORF">J2853_002872</name>
</gene>
<evidence type="ECO:0000256" key="1">
    <source>
        <dbReference type="SAM" id="Phobius"/>
    </source>
</evidence>
<feature type="transmembrane region" description="Helical" evidence="1">
    <location>
        <begin position="149"/>
        <end position="171"/>
    </location>
</feature>
<proteinExistence type="predicted"/>
<dbReference type="PANTHER" id="PTHR42305">
    <property type="entry name" value="MEMBRANE PROTEIN RV1733C-RELATED"/>
    <property type="match status" value="1"/>
</dbReference>
<evidence type="ECO:0000313" key="2">
    <source>
        <dbReference type="EMBL" id="MDP9843661.1"/>
    </source>
</evidence>
<reference evidence="2 3" key="1">
    <citation type="submission" date="2023-07" db="EMBL/GenBank/DDBJ databases">
        <title>Sequencing the genomes of 1000 actinobacteria strains.</title>
        <authorList>
            <person name="Klenk H.-P."/>
        </authorList>
    </citation>
    <scope>NUCLEOTIDE SEQUENCE [LARGE SCALE GENOMIC DNA]</scope>
    <source>
        <strain evidence="2 3">DSM 46740</strain>
    </source>
</reference>
<organism evidence="2 3">
    <name type="scientific">Streptosporangium lutulentum</name>
    <dbReference type="NCBI Taxonomy" id="1461250"/>
    <lineage>
        <taxon>Bacteria</taxon>
        <taxon>Bacillati</taxon>
        <taxon>Actinomycetota</taxon>
        <taxon>Actinomycetes</taxon>
        <taxon>Streptosporangiales</taxon>
        <taxon>Streptosporangiaceae</taxon>
        <taxon>Streptosporangium</taxon>
    </lineage>
</organism>
<dbReference type="PANTHER" id="PTHR42305:SF1">
    <property type="entry name" value="MEMBRANE PROTEIN RV1733C-RELATED"/>
    <property type="match status" value="1"/>
</dbReference>
<dbReference type="EMBL" id="JAUSQU010000001">
    <property type="protein sequence ID" value="MDP9843661.1"/>
    <property type="molecule type" value="Genomic_DNA"/>
</dbReference>
<accession>A0ABT9QA96</accession>
<dbReference type="InterPro" id="IPR039708">
    <property type="entry name" value="MT1774/Rv1733c-like"/>
</dbReference>
<sequence length="196" mass="22146">MRSFSHWIMRCLRLHRFDGNPLRRRSDRIETLAVLMTLVVFIAGLWPMVALGRQTYANGLRAEVGDPAHQRAVAAEVVDKPHAPWRATGSWTRTVRWIAPGGTLRTGQVLLPTSTPAGSQIKIWIDGAGRPAASPQNHQRTIVVTASTMIMAVIWAVMILSLCLAGVRVLLNRRRDAAWEKEWMLADQRWRRPRQS</sequence>
<dbReference type="RefSeq" id="WP_307557959.1">
    <property type="nucleotide sequence ID" value="NZ_JAUSQU010000001.1"/>
</dbReference>
<keyword evidence="1" id="KW-0812">Transmembrane</keyword>
<keyword evidence="3" id="KW-1185">Reference proteome</keyword>
<dbReference type="Proteomes" id="UP001225356">
    <property type="component" value="Unassembled WGS sequence"/>
</dbReference>
<evidence type="ECO:0000313" key="3">
    <source>
        <dbReference type="Proteomes" id="UP001225356"/>
    </source>
</evidence>
<comment type="caution">
    <text evidence="2">The sequence shown here is derived from an EMBL/GenBank/DDBJ whole genome shotgun (WGS) entry which is preliminary data.</text>
</comment>
<protein>
    <submittedName>
        <fullName evidence="2">Uncharacterized membrane protein YhaH (DUF805 family)</fullName>
    </submittedName>
</protein>
<keyword evidence="1" id="KW-1133">Transmembrane helix</keyword>
<feature type="transmembrane region" description="Helical" evidence="1">
    <location>
        <begin position="32"/>
        <end position="51"/>
    </location>
</feature>